<dbReference type="InterPro" id="IPR014044">
    <property type="entry name" value="CAP_dom"/>
</dbReference>
<proteinExistence type="predicted"/>
<evidence type="ECO:0000313" key="5">
    <source>
        <dbReference type="Proteomes" id="UP000254330"/>
    </source>
</evidence>
<dbReference type="EMBL" id="SNZG01000001">
    <property type="protein sequence ID" value="TDR44346.1"/>
    <property type="molecule type" value="Genomic_DNA"/>
</dbReference>
<keyword evidence="1" id="KW-0472">Membrane</keyword>
<dbReference type="SMART" id="SM00635">
    <property type="entry name" value="BID_2"/>
    <property type="match status" value="1"/>
</dbReference>
<gene>
    <name evidence="3" type="primary">cgkA</name>
    <name evidence="4" type="ORF">DFR61_101185</name>
    <name evidence="3" type="ORF">NCTC10597_01758</name>
</gene>
<dbReference type="InterPro" id="IPR008964">
    <property type="entry name" value="Invasin/intimin_cell_adhesion"/>
</dbReference>
<dbReference type="SUPFAM" id="SSF49373">
    <property type="entry name" value="Invasin/intimin cell-adhesion fragments"/>
    <property type="match status" value="1"/>
</dbReference>
<dbReference type="Proteomes" id="UP000294641">
    <property type="component" value="Unassembled WGS sequence"/>
</dbReference>
<evidence type="ECO:0000256" key="1">
    <source>
        <dbReference type="SAM" id="Phobius"/>
    </source>
</evidence>
<feature type="domain" description="BIG2" evidence="2">
    <location>
        <begin position="459"/>
        <end position="536"/>
    </location>
</feature>
<evidence type="ECO:0000313" key="3">
    <source>
        <dbReference type="EMBL" id="STX10048.1"/>
    </source>
</evidence>
<dbReference type="InterPro" id="IPR035940">
    <property type="entry name" value="CAP_sf"/>
</dbReference>
<reference evidence="3 5" key="1">
    <citation type="submission" date="2018-06" db="EMBL/GenBank/DDBJ databases">
        <authorList>
            <consortium name="Pathogen Informatics"/>
            <person name="Doyle S."/>
        </authorList>
    </citation>
    <scope>NUCLEOTIDE SEQUENCE [LARGE SCALE GENOMIC DNA]</scope>
    <source>
        <strain evidence="3 5">NCTC10597</strain>
    </source>
</reference>
<dbReference type="OrthoDB" id="1766522at2"/>
<dbReference type="Pfam" id="PF00188">
    <property type="entry name" value="CAP"/>
    <property type="match status" value="1"/>
</dbReference>
<dbReference type="GO" id="GO:0033918">
    <property type="term" value="F:kappa-carrageenase activity"/>
    <property type="evidence" value="ECO:0007669"/>
    <property type="project" value="UniProtKB-EC"/>
</dbReference>
<dbReference type="RefSeq" id="WP_109348373.1">
    <property type="nucleotide sequence ID" value="NZ_UGNP01000001.1"/>
</dbReference>
<sequence length="539" mass="61524">MYFVNAYFFGLENDIIVIKYYKRGFIMKIIITLLMSFCLFIFTVPEKVSAEGLDRPVPTQEEIIDYVQNKSFAISKKQPYDVKPTFENVGKSSSKDAMNMMNLIRLLSGINSVNEDENYSELAQSAAYIMNRGKQFSHYLSLPAGMKEDDLRFQKGEHGARSSNLGSGYMNISESLIYGYMFDDDDSNIDAVGHRKWLLDPSLKNIGVGIVNGYTATYVFDNIKRINRDLPNVFEWSAAQINENKQKKIDPEIKIAWPPEQIPIQFVQSRLPFSLSLGEAFEIDEPIIHMTNISTGQKIVIDSKKLTKGQHYSVSGDEMGSLEAIVWRPNTDKVDYHSGDQWKIRVEGLKKNGQDTFVEYVVNLFDLQTKLPELELEKGLTVYKNQEFSIKSKRKYDYSMEFFYWEPSYNDYVFTGKNKSNVNKIYSNLYEINKVGLYEVELVDYPSIKTVVKVINNPKLVREIIAPKKISIKKGKTVKLKTKVLPTTAVNKKLKYSSANKKIATVSKAGSIKGISKGKAIIWVQSANKIKKKIHVTVK</sequence>
<evidence type="ECO:0000259" key="2">
    <source>
        <dbReference type="SMART" id="SM00635"/>
    </source>
</evidence>
<dbReference type="EMBL" id="UGNP01000001">
    <property type="protein sequence ID" value="STX10048.1"/>
    <property type="molecule type" value="Genomic_DNA"/>
</dbReference>
<keyword evidence="1" id="KW-0812">Transmembrane</keyword>
<dbReference type="EC" id="3.2.1.83" evidence="3"/>
<dbReference type="SUPFAM" id="SSF55797">
    <property type="entry name" value="PR-1-like"/>
    <property type="match status" value="1"/>
</dbReference>
<evidence type="ECO:0000313" key="4">
    <source>
        <dbReference type="EMBL" id="TDR44346.1"/>
    </source>
</evidence>
<protein>
    <submittedName>
        <fullName evidence="4">Ig-like protein group 2</fullName>
    </submittedName>
    <submittedName>
        <fullName evidence="3">Kappa-carrageenase</fullName>
        <ecNumber evidence="3">3.2.1.83</ecNumber>
    </submittedName>
</protein>
<dbReference type="AlphaFoldDB" id="A0A8B4QBL7"/>
<dbReference type="Pfam" id="PF02368">
    <property type="entry name" value="Big_2"/>
    <property type="match status" value="1"/>
</dbReference>
<dbReference type="Gene3D" id="3.40.33.10">
    <property type="entry name" value="CAP"/>
    <property type="match status" value="1"/>
</dbReference>
<keyword evidence="3" id="KW-0326">Glycosidase</keyword>
<dbReference type="Proteomes" id="UP000254330">
    <property type="component" value="Unassembled WGS sequence"/>
</dbReference>
<feature type="transmembrane region" description="Helical" evidence="1">
    <location>
        <begin position="25"/>
        <end position="44"/>
    </location>
</feature>
<keyword evidence="3" id="KW-0378">Hydrolase</keyword>
<reference evidence="4 6" key="2">
    <citation type="submission" date="2019-03" db="EMBL/GenBank/DDBJ databases">
        <title>Genomic Encyclopedia of Type Strains, Phase IV (KMG-IV): sequencing the most valuable type-strain genomes for metagenomic binning, comparative biology and taxonomic classification.</title>
        <authorList>
            <person name="Goeker M."/>
        </authorList>
    </citation>
    <scope>NUCLEOTIDE SEQUENCE [LARGE SCALE GENOMIC DNA]</scope>
    <source>
        <strain evidence="4 6">DSM 20580</strain>
    </source>
</reference>
<comment type="caution">
    <text evidence="3">The sequence shown here is derived from an EMBL/GenBank/DDBJ whole genome shotgun (WGS) entry which is preliminary data.</text>
</comment>
<dbReference type="CDD" id="cd05379">
    <property type="entry name" value="CAP_bacterial"/>
    <property type="match status" value="1"/>
</dbReference>
<keyword evidence="6" id="KW-1185">Reference proteome</keyword>
<organism evidence="3 5">
    <name type="scientific">Kurthia zopfii</name>
    <dbReference type="NCBI Taxonomy" id="1650"/>
    <lineage>
        <taxon>Bacteria</taxon>
        <taxon>Bacillati</taxon>
        <taxon>Bacillota</taxon>
        <taxon>Bacilli</taxon>
        <taxon>Bacillales</taxon>
        <taxon>Caryophanaceae</taxon>
        <taxon>Kurthia</taxon>
    </lineage>
</organism>
<dbReference type="InterPro" id="IPR003343">
    <property type="entry name" value="Big_2"/>
</dbReference>
<keyword evidence="1" id="KW-1133">Transmembrane helix</keyword>
<dbReference type="Gene3D" id="2.60.40.1080">
    <property type="match status" value="1"/>
</dbReference>
<name>A0A8B4QBL7_9BACL</name>
<evidence type="ECO:0000313" key="6">
    <source>
        <dbReference type="Proteomes" id="UP000294641"/>
    </source>
</evidence>
<accession>A0A8B4QBL7</accession>